<keyword evidence="10" id="KW-1185">Reference proteome</keyword>
<feature type="transmembrane region" description="Helical" evidence="8">
    <location>
        <begin position="205"/>
        <end position="226"/>
    </location>
</feature>
<feature type="compositionally biased region" description="Basic and acidic residues" evidence="7">
    <location>
        <begin position="1028"/>
        <end position="1037"/>
    </location>
</feature>
<dbReference type="GO" id="GO:0000139">
    <property type="term" value="C:Golgi membrane"/>
    <property type="evidence" value="ECO:0007669"/>
    <property type="project" value="TreeGrafter"/>
</dbReference>
<reference evidence="9 10" key="1">
    <citation type="journal article" date="2023" name="BMC Biol.">
        <title>The compact genome of the sponge Oopsacas minuta (Hexactinellida) is lacking key metazoan core genes.</title>
        <authorList>
            <person name="Santini S."/>
            <person name="Schenkelaars Q."/>
            <person name="Jourda C."/>
            <person name="Duchesne M."/>
            <person name="Belahbib H."/>
            <person name="Rocher C."/>
            <person name="Selva M."/>
            <person name="Riesgo A."/>
            <person name="Vervoort M."/>
            <person name="Leys S.P."/>
            <person name="Kodjabachian L."/>
            <person name="Le Bivic A."/>
            <person name="Borchiellini C."/>
            <person name="Claverie J.M."/>
            <person name="Renard E."/>
        </authorList>
    </citation>
    <scope>NUCLEOTIDE SEQUENCE [LARGE SCALE GENOMIC DNA]</scope>
    <source>
        <strain evidence="9">SPO-2</strain>
    </source>
</reference>
<name>A0AAV7JCL2_9METZ</name>
<keyword evidence="6" id="KW-0175">Coiled coil</keyword>
<dbReference type="PANTHER" id="PTHR12841">
    <property type="entry name" value="PROTEIN UNC-50 HOMOLOG"/>
    <property type="match status" value="1"/>
</dbReference>
<gene>
    <name evidence="9" type="ORF">LOD99_12636</name>
</gene>
<feature type="transmembrane region" description="Helical" evidence="8">
    <location>
        <begin position="146"/>
        <end position="165"/>
    </location>
</feature>
<comment type="subcellular location">
    <subcellularLocation>
        <location evidence="1">Membrane</location>
        <topology evidence="1">Multi-pass membrane protein</topology>
    </subcellularLocation>
</comment>
<feature type="transmembrane region" description="Helical" evidence="8">
    <location>
        <begin position="72"/>
        <end position="95"/>
    </location>
</feature>
<feature type="coiled-coil region" evidence="6">
    <location>
        <begin position="917"/>
        <end position="977"/>
    </location>
</feature>
<evidence type="ECO:0000256" key="6">
    <source>
        <dbReference type="SAM" id="Coils"/>
    </source>
</evidence>
<feature type="coiled-coil region" evidence="6">
    <location>
        <begin position="846"/>
        <end position="880"/>
    </location>
</feature>
<feature type="coiled-coil region" evidence="6">
    <location>
        <begin position="416"/>
        <end position="468"/>
    </location>
</feature>
<evidence type="ECO:0000256" key="4">
    <source>
        <dbReference type="ARBA" id="ARBA00022989"/>
    </source>
</evidence>
<dbReference type="Proteomes" id="UP001165289">
    <property type="component" value="Unassembled WGS sequence"/>
</dbReference>
<keyword evidence="4 8" id="KW-1133">Transmembrane helix</keyword>
<feature type="coiled-coil region" evidence="6">
    <location>
        <begin position="508"/>
        <end position="798"/>
    </location>
</feature>
<sequence length="1156" mass="132795">MSQIPLPAVCKTASFPPNMPTYLRRVYRYQHMDFEYAIWQFSCLIFSPSKLYKQFQFSKQTKSKWARDDPAFLVLLSLALCISSAIFAVVLRLSFFGFFKFILYVVFIDCIGVGLVIGTIFWALFRKFQPGAGVEWAYAFDVHLNAFTPLLIIAHGLLLCLYKLICQPYILSTLLGNTLWVLAISYYIYITFLGYSAVSHSKVTVFILYAVLPLMLFYLISIPLNLNLTVGMHHSQQKGRNNENFNLFVAPQTSIQSVSPLFTLETCNTPTLSNQITPRSLTAIQRTPTARQELVEHTTTRQETDKGGNLLSRLKQEAEGIRRWQTSVDMELKNKGDHIREMTALIEEQRKSLLEVQLEYEKVSGLLQEERGNQEQLGKQLTHTRDLFSAVKENIERVEEEVKRSGDDSNDLSFFHDQLINRYSELRENYLLLQSRCEEVIKELQTELKLSREECEDIHKNNDNLIEETARMNKDIFNNTKVFEESLENLSSDLCQKETVCCQLATERDNLCSQLNKTQAELEDLTTKHSELNKDLMDRERELGSENKINELLQNKYNDLSADIESVINVKCSLELLNSSLQKQVTELEELHNEMKQELATSESKLSTTCTELATSERDLLNERNTLSTVRERVVELERQVSTKDEKISWNKEQLMVLTTELKDSEHEKTVLKEEVMKLQDSLSSLSEEFEEGRAAFSIEISKHKHSIIQAERERDGTENLLASSEQMNNKLSLEIEQFVKSNEDLQNKLNKKTEEADLHYSSLQTAQIEIRNISIELEQLTATVEEMKSDKINLVESHSKSVSILESQKIEDLSSHLEELSKLQTNNDCLKFSIKTIEEKYKSQSEVHNREMELLLNEKQNSENEIKSLKEQSLLNQQQLDKAHALAAEGDEQAKQRVSEMLDSLCKYRKESGEILSAKNKEIEELKLKQASQLDEEVSKITAHYNEELESIRDEKQQLELLLANIQKERRQELSTKRSIISTPKRTDATPKFSQLRTPCTTIPRSSDPPNTPNMREVTQPGPSTIQREHDPEKRASKYSAVGKNFRTPSIHTNSNLKQKRKKIRLDDVSMEILNSQDDYTSSKNATPSKQRPTRQCATPSSRSKENIPSYLQDAPPATSYSRSKASKPRSAKSRASKEYNWFDNDAIFGLATDD</sequence>
<feature type="compositionally biased region" description="Polar residues" evidence="7">
    <location>
        <begin position="993"/>
        <end position="1010"/>
    </location>
</feature>
<accession>A0AAV7JCL2</accession>
<dbReference type="InterPro" id="IPR007881">
    <property type="entry name" value="UNC-50"/>
</dbReference>
<feature type="transmembrane region" description="Helical" evidence="8">
    <location>
        <begin position="177"/>
        <end position="198"/>
    </location>
</feature>
<feature type="compositionally biased region" description="Basic residues" evidence="7">
    <location>
        <begin position="1126"/>
        <end position="1136"/>
    </location>
</feature>
<dbReference type="EMBL" id="JAKMXF010000354">
    <property type="protein sequence ID" value="KAI6646515.1"/>
    <property type="molecule type" value="Genomic_DNA"/>
</dbReference>
<comment type="similarity">
    <text evidence="2">Belongs to the unc-50 family.</text>
</comment>
<protein>
    <submittedName>
        <fullName evidence="9">Protein unc-50-like protein A-like isoform X2</fullName>
    </submittedName>
</protein>
<evidence type="ECO:0000256" key="5">
    <source>
        <dbReference type="ARBA" id="ARBA00023136"/>
    </source>
</evidence>
<evidence type="ECO:0000256" key="3">
    <source>
        <dbReference type="ARBA" id="ARBA00022692"/>
    </source>
</evidence>
<dbReference type="PANTHER" id="PTHR12841:SF6">
    <property type="entry name" value="PROTEIN UNC-50 HOMOLOG"/>
    <property type="match status" value="1"/>
</dbReference>
<dbReference type="Pfam" id="PF05216">
    <property type="entry name" value="UNC-50"/>
    <property type="match status" value="1"/>
</dbReference>
<organism evidence="9 10">
    <name type="scientific">Oopsacas minuta</name>
    <dbReference type="NCBI Taxonomy" id="111878"/>
    <lineage>
        <taxon>Eukaryota</taxon>
        <taxon>Metazoa</taxon>
        <taxon>Porifera</taxon>
        <taxon>Hexactinellida</taxon>
        <taxon>Hexasterophora</taxon>
        <taxon>Lyssacinosida</taxon>
        <taxon>Leucopsacidae</taxon>
        <taxon>Oopsacas</taxon>
    </lineage>
</organism>
<proteinExistence type="inferred from homology"/>
<evidence type="ECO:0000313" key="9">
    <source>
        <dbReference type="EMBL" id="KAI6646515.1"/>
    </source>
</evidence>
<keyword evidence="3 8" id="KW-0812">Transmembrane</keyword>
<evidence type="ECO:0000313" key="10">
    <source>
        <dbReference type="Proteomes" id="UP001165289"/>
    </source>
</evidence>
<evidence type="ECO:0000256" key="7">
    <source>
        <dbReference type="SAM" id="MobiDB-lite"/>
    </source>
</evidence>
<feature type="compositionally biased region" description="Polar residues" evidence="7">
    <location>
        <begin position="1074"/>
        <end position="1103"/>
    </location>
</feature>
<feature type="region of interest" description="Disordered" evidence="7">
    <location>
        <begin position="988"/>
        <end position="1138"/>
    </location>
</feature>
<evidence type="ECO:0000256" key="1">
    <source>
        <dbReference type="ARBA" id="ARBA00004141"/>
    </source>
</evidence>
<keyword evidence="5 8" id="KW-0472">Membrane</keyword>
<feature type="transmembrane region" description="Helical" evidence="8">
    <location>
        <begin position="101"/>
        <end position="125"/>
    </location>
</feature>
<comment type="caution">
    <text evidence="9">The sequence shown here is derived from an EMBL/GenBank/DDBJ whole genome shotgun (WGS) entry which is preliminary data.</text>
</comment>
<dbReference type="AlphaFoldDB" id="A0AAV7JCL2"/>
<evidence type="ECO:0000256" key="8">
    <source>
        <dbReference type="SAM" id="Phobius"/>
    </source>
</evidence>
<evidence type="ECO:0000256" key="2">
    <source>
        <dbReference type="ARBA" id="ARBA00006293"/>
    </source>
</evidence>
<feature type="compositionally biased region" description="Polar residues" evidence="7">
    <location>
        <begin position="1048"/>
        <end position="1058"/>
    </location>
</feature>